<dbReference type="EMBL" id="CP061799">
    <property type="protein sequence ID" value="QTA80448.1"/>
    <property type="molecule type" value="Genomic_DNA"/>
</dbReference>
<dbReference type="CDD" id="cd03219">
    <property type="entry name" value="ABC_Mj1267_LivG_branched"/>
    <property type="match status" value="1"/>
</dbReference>
<evidence type="ECO:0000313" key="6">
    <source>
        <dbReference type="Proteomes" id="UP000663720"/>
    </source>
</evidence>
<dbReference type="InterPro" id="IPR051120">
    <property type="entry name" value="ABC_AA/LPS_Transport"/>
</dbReference>
<reference evidence="5" key="1">
    <citation type="journal article" date="2021" name="Microb. Physiol.">
        <title>Proteogenomic Insights into the Physiology of Marine, Sulfate-Reducing, Filamentous Desulfonema limicola and Desulfonema magnum.</title>
        <authorList>
            <person name="Schnaars V."/>
            <person name="Wohlbrand L."/>
            <person name="Scheve S."/>
            <person name="Hinrichs C."/>
            <person name="Reinhardt R."/>
            <person name="Rabus R."/>
        </authorList>
    </citation>
    <scope>NUCLEOTIDE SEQUENCE</scope>
    <source>
        <strain evidence="5">5ac10</strain>
    </source>
</reference>
<dbReference type="SMART" id="SM00382">
    <property type="entry name" value="AAA"/>
    <property type="match status" value="1"/>
</dbReference>
<dbReference type="GO" id="GO:0005524">
    <property type="term" value="F:ATP binding"/>
    <property type="evidence" value="ECO:0007669"/>
    <property type="project" value="UniProtKB-KW"/>
</dbReference>
<keyword evidence="2" id="KW-0547">Nucleotide-binding</keyword>
<keyword evidence="3 5" id="KW-0067">ATP-binding</keyword>
<dbReference type="GO" id="GO:0015808">
    <property type="term" value="P:L-alanine transport"/>
    <property type="evidence" value="ECO:0007669"/>
    <property type="project" value="TreeGrafter"/>
</dbReference>
<dbReference type="PANTHER" id="PTHR45772:SF7">
    <property type="entry name" value="AMINO ACID ABC TRANSPORTER ATP-BINDING PROTEIN"/>
    <property type="match status" value="1"/>
</dbReference>
<dbReference type="Pfam" id="PF00005">
    <property type="entry name" value="ABC_tran"/>
    <property type="match status" value="1"/>
</dbReference>
<dbReference type="Pfam" id="PF12399">
    <property type="entry name" value="BCA_ABC_TP_C"/>
    <property type="match status" value="1"/>
</dbReference>
<dbReference type="GO" id="GO:0042941">
    <property type="term" value="P:D-alanine transmembrane transport"/>
    <property type="evidence" value="ECO:0007669"/>
    <property type="project" value="TreeGrafter"/>
</dbReference>
<dbReference type="FunFam" id="3.40.50.300:FF:000421">
    <property type="entry name" value="Branched-chain amino acid ABC transporter ATP-binding protein"/>
    <property type="match status" value="1"/>
</dbReference>
<dbReference type="Proteomes" id="UP000663720">
    <property type="component" value="Chromosome"/>
</dbReference>
<dbReference type="InterPro" id="IPR003593">
    <property type="entry name" value="AAA+_ATPase"/>
</dbReference>
<evidence type="ECO:0000256" key="1">
    <source>
        <dbReference type="ARBA" id="ARBA00022448"/>
    </source>
</evidence>
<organism evidence="5 6">
    <name type="scientific">Desulfonema limicola</name>
    <dbReference type="NCBI Taxonomy" id="45656"/>
    <lineage>
        <taxon>Bacteria</taxon>
        <taxon>Pseudomonadati</taxon>
        <taxon>Thermodesulfobacteriota</taxon>
        <taxon>Desulfobacteria</taxon>
        <taxon>Desulfobacterales</taxon>
        <taxon>Desulfococcaceae</taxon>
        <taxon>Desulfonema</taxon>
    </lineage>
</organism>
<dbReference type="InterPro" id="IPR003439">
    <property type="entry name" value="ABC_transporter-like_ATP-bd"/>
</dbReference>
<gene>
    <name evidence="5" type="primary">livG1</name>
    <name evidence="5" type="ORF">dnl_27520</name>
</gene>
<accession>A0A975B7V4</accession>
<dbReference type="PROSITE" id="PS50893">
    <property type="entry name" value="ABC_TRANSPORTER_2"/>
    <property type="match status" value="1"/>
</dbReference>
<dbReference type="GO" id="GO:1903806">
    <property type="term" value="P:L-isoleucine import across plasma membrane"/>
    <property type="evidence" value="ECO:0007669"/>
    <property type="project" value="TreeGrafter"/>
</dbReference>
<evidence type="ECO:0000256" key="3">
    <source>
        <dbReference type="ARBA" id="ARBA00022840"/>
    </source>
</evidence>
<dbReference type="KEGG" id="dli:dnl_27520"/>
<dbReference type="InterPro" id="IPR027417">
    <property type="entry name" value="P-loop_NTPase"/>
</dbReference>
<feature type="domain" description="ABC transporter" evidence="4">
    <location>
        <begin position="12"/>
        <end position="259"/>
    </location>
</feature>
<dbReference type="GO" id="GO:1903805">
    <property type="term" value="P:L-valine import across plasma membrane"/>
    <property type="evidence" value="ECO:0007669"/>
    <property type="project" value="TreeGrafter"/>
</dbReference>
<dbReference type="InterPro" id="IPR032823">
    <property type="entry name" value="BCA_ABC_TP_C"/>
</dbReference>
<evidence type="ECO:0000256" key="2">
    <source>
        <dbReference type="ARBA" id="ARBA00022741"/>
    </source>
</evidence>
<dbReference type="AlphaFoldDB" id="A0A975B7V4"/>
<keyword evidence="6" id="KW-1185">Reference proteome</keyword>
<evidence type="ECO:0000259" key="4">
    <source>
        <dbReference type="PROSITE" id="PS50893"/>
    </source>
</evidence>
<dbReference type="GO" id="GO:0015188">
    <property type="term" value="F:L-isoleucine transmembrane transporter activity"/>
    <property type="evidence" value="ECO:0007669"/>
    <property type="project" value="TreeGrafter"/>
</dbReference>
<sequence length="260" mass="28711">MLEKDMPEQIILKIESISKAFGGIKALSDISFEVEKGIILGLIGPNGAGKTTLFNVITGSYIPESGRVIFNGKKIKTKKIHNIVKLGIARTFQNVELFESMTVIENVMVGCHVRSRTGFWGAVSRIPFHINEEKAILEKSLELLDFVGLSSHAWKKSSDLPFGWQRLLEIARALASEPKILLLDEPAAGLNAVETKQLGVLLEKIRERGISLMLVEHDMSLTMNTSDKIVVLDQGKMLAQGTPREIQSNEVVMAAYLGKK</sequence>
<proteinExistence type="predicted"/>
<dbReference type="GO" id="GO:0005304">
    <property type="term" value="F:L-valine transmembrane transporter activity"/>
    <property type="evidence" value="ECO:0007669"/>
    <property type="project" value="TreeGrafter"/>
</dbReference>
<dbReference type="SUPFAM" id="SSF52540">
    <property type="entry name" value="P-loop containing nucleoside triphosphate hydrolases"/>
    <property type="match status" value="1"/>
</dbReference>
<dbReference type="GO" id="GO:0016887">
    <property type="term" value="F:ATP hydrolysis activity"/>
    <property type="evidence" value="ECO:0007669"/>
    <property type="project" value="InterPro"/>
</dbReference>
<evidence type="ECO:0000313" key="5">
    <source>
        <dbReference type="EMBL" id="QTA80448.1"/>
    </source>
</evidence>
<name>A0A975B7V4_9BACT</name>
<protein>
    <submittedName>
        <fullName evidence="5">High-affinity branched-chain amino acid transporter ATP-binding protein</fullName>
    </submittedName>
</protein>
<keyword evidence="1" id="KW-0813">Transport</keyword>
<dbReference type="Gene3D" id="3.40.50.300">
    <property type="entry name" value="P-loop containing nucleotide triphosphate hydrolases"/>
    <property type="match status" value="1"/>
</dbReference>
<dbReference type="GO" id="GO:0015192">
    <property type="term" value="F:L-phenylalanine transmembrane transporter activity"/>
    <property type="evidence" value="ECO:0007669"/>
    <property type="project" value="TreeGrafter"/>
</dbReference>
<dbReference type="PANTHER" id="PTHR45772">
    <property type="entry name" value="CONSERVED COMPONENT OF ABC TRANSPORTER FOR NATURAL AMINO ACIDS-RELATED"/>
    <property type="match status" value="1"/>
</dbReference>
<dbReference type="GO" id="GO:0005886">
    <property type="term" value="C:plasma membrane"/>
    <property type="evidence" value="ECO:0007669"/>
    <property type="project" value="TreeGrafter"/>
</dbReference>